<comment type="caution">
    <text evidence="6">The sequence shown here is derived from an EMBL/GenBank/DDBJ whole genome shotgun (WGS) entry which is preliminary data.</text>
</comment>
<sequence length="1645" mass="182319">MDSNKTAKEANTNDLVNRKTHDIQILSETALRRLSKTFASMIPKESRALSDHDMAPLLSLFTELQITADSPRLSSSHGAAAMNALSGFLDRASISSISDLASLCFDLENWGHLFDVFLRRSENNKPKPMRQLLLSLVRVLQKNPHAEARHAQTEYAIRRSLAIVTSRTEKLSVKPALQVLHYFLTKNLIGGSDILRVLAAINVQRNPGLSVTQRSFPCFEPVDLSMPSWISLGQEFVSDIFAWLCYPDIAAAVGKLVATFIKSLPTLHEKHQTSPAGGLPLWVTPLQQLLRDQPQTLETIGNHVLPELLSVDYGDTWEFLAMLPFERIGYDTTDNVTEAEIMLCLLSAGLAPNLEISNTSGIVDLLHDFPWLKLVALGLLDHSNKNIRIQAVSILLRSSSTTDPVSLDNLSGLKHSVCYFHMEVDPRTRNAFVALVKEFIPRVMRVMWSSRTTIDSCKQALSRENAKRSLGFDVEQQDKLKSIIEVNETIHNQHSYFFEFYMHFLAYELRATASYQRHIIALHVLSTVLQCACSKNTVGFLEADLIDREVEWLGQGSFTRSLLRPLFDLLMDPFDDVRGMAASVLLMILENIWEPRFYSLKGEAVQVPLAVATGGDKGDNCLDLSNLLNRVQSTLRTTGRADHADGAARLYCAIWRFGMKSPDWHVNRTLAMENLFSDLEGAINAAVSDLRLAVGNRPLHGHLITLRYIISQPQSHSDMSDQAYAGTWQMLKKRVTSSCAGVWEAIKETLCIDSPEGHHANDTDEDGLNIGMKDTLSFAWRALKESSLLLYALLEVDIGLQQDEPSLGHDDLEVIGWLTFTQLAELRHRGAFSTVARTFALCCAKCVQAKDSETNRLPEKWYKSTLSCIEQNASALTRRSAGLPAMITGILTAHIGDTFFDKAVADLEEIASMPVPDMSEVEELRLPQVHALNALKDIFADTRFGPSTEPHVADGLEIAASCLDGKIWAIRNSGLMLFNSLIRRLNGGSDANYPRLPNTHGLLPTGAYERFPNLPGLIVRLLRVDDLDGPRNTQPALPKISASLDTTAQRVFPALEILARSGLPGVHQMSILDLIHHHMQSPGWSIREKAADTLALIVKEQDIALEIDRFLRPDWHSQNALHGRLLCVRRLVSRLGATGDSASSLRLLVMFRSDEDGGKFSLAKFVMHYQVFLVNNRCAITAAAYLNLLSDILEALVQRKSRFAGYYGLILQKHIFNEWRGTDIDQPLGRPAPKPALSLESLQQFISNVGRGTEKEESPSFNPILSLQSTALERCAALIKRACGGGLSSDLADELASKRFLQAFEEIPHDNPNQADEALCSHGKLIGVAYANDAQNEVLGKNLTAWVRTLALAGDAHTELSTRLAAVHSIEGFFHSIWKLSSTDTSSPAPLGVYLALWNALVDDDEDVRDLGAKIASQVLSRRATMGGSHFSLSPPATRPRLMQLMLELYEQSGSLWREAVLRLTGISTFQEVLQNNAAARGSGFIRPFSAMLELAKTPDTALFVEERQNLYIDEVEEARFWADALSGMNSAESLIDLLSLTLAIWTTEGLAFLASAIADEQDGPFGWTSKPEVFALGMRLILAAKVLISHGIKVNTCKTLLIEILQKGLERQLHPLWIAEMLDLLNTAEERLASLVLRPSTPEN</sequence>
<dbReference type="EMBL" id="CAJPDS010000013">
    <property type="protein sequence ID" value="CAF9913751.1"/>
    <property type="molecule type" value="Genomic_DNA"/>
</dbReference>
<evidence type="ECO:0008006" key="8">
    <source>
        <dbReference type="Google" id="ProtNLM"/>
    </source>
</evidence>
<accession>A0A8H3EUJ1</accession>
<dbReference type="InterPro" id="IPR051954">
    <property type="entry name" value="tRNA_methyltransferase_THADA"/>
</dbReference>
<dbReference type="PANTHER" id="PTHR14387">
    <property type="entry name" value="THADA/DEATH RECEPTOR INTERACTING PROTEIN"/>
    <property type="match status" value="1"/>
</dbReference>
<evidence type="ECO:0000256" key="1">
    <source>
        <dbReference type="ARBA" id="ARBA00010409"/>
    </source>
</evidence>
<dbReference type="Pfam" id="PF26523">
    <property type="entry name" value="Trm732_C"/>
    <property type="match status" value="1"/>
</dbReference>
<feature type="domain" description="tRNA (32-2'-O)-methyltransferase regulator THADA-like TPR repeats region" evidence="4">
    <location>
        <begin position="281"/>
        <end position="578"/>
    </location>
</feature>
<evidence type="ECO:0000313" key="6">
    <source>
        <dbReference type="EMBL" id="CAF9913751.1"/>
    </source>
</evidence>
<dbReference type="PANTHER" id="PTHR14387:SF0">
    <property type="entry name" value="DUF2428 DOMAIN-CONTAINING PROTEIN"/>
    <property type="match status" value="1"/>
</dbReference>
<evidence type="ECO:0000259" key="5">
    <source>
        <dbReference type="Pfam" id="PF25151"/>
    </source>
</evidence>
<evidence type="ECO:0000259" key="4">
    <source>
        <dbReference type="Pfam" id="PF25150"/>
    </source>
</evidence>
<dbReference type="GO" id="GO:0030488">
    <property type="term" value="P:tRNA methylation"/>
    <property type="evidence" value="ECO:0007669"/>
    <property type="project" value="TreeGrafter"/>
</dbReference>
<protein>
    <recommendedName>
        <fullName evidence="8">DUF2428 domain-containing protein</fullName>
    </recommendedName>
</protein>
<evidence type="ECO:0000313" key="7">
    <source>
        <dbReference type="Proteomes" id="UP000664521"/>
    </source>
</evidence>
<dbReference type="InterPro" id="IPR056842">
    <property type="entry name" value="THADA-like_TPR_C"/>
</dbReference>
<dbReference type="Pfam" id="PF10350">
    <property type="entry name" value="DUF2428"/>
    <property type="match status" value="1"/>
</dbReference>
<dbReference type="GO" id="GO:0005829">
    <property type="term" value="C:cytosol"/>
    <property type="evidence" value="ECO:0007669"/>
    <property type="project" value="TreeGrafter"/>
</dbReference>
<organism evidence="6 7">
    <name type="scientific">Heterodermia speciosa</name>
    <dbReference type="NCBI Taxonomy" id="116794"/>
    <lineage>
        <taxon>Eukaryota</taxon>
        <taxon>Fungi</taxon>
        <taxon>Dikarya</taxon>
        <taxon>Ascomycota</taxon>
        <taxon>Pezizomycotina</taxon>
        <taxon>Lecanoromycetes</taxon>
        <taxon>OSLEUM clade</taxon>
        <taxon>Lecanoromycetidae</taxon>
        <taxon>Caliciales</taxon>
        <taxon>Physciaceae</taxon>
        <taxon>Heterodermia</taxon>
    </lineage>
</organism>
<feature type="domain" description="tRNA (32-2'-O)-methyltransferase regulator THADA-like C-terminal TPR repeats region" evidence="5">
    <location>
        <begin position="971"/>
        <end position="1131"/>
    </location>
</feature>
<dbReference type="Pfam" id="PF25150">
    <property type="entry name" value="TPR_Trm732"/>
    <property type="match status" value="1"/>
</dbReference>
<dbReference type="OrthoDB" id="73997at2759"/>
<comment type="similarity">
    <text evidence="1">Belongs to the THADA family.</text>
</comment>
<dbReference type="InterPro" id="IPR019442">
    <property type="entry name" value="THADA/TRM732_DUF2428"/>
</dbReference>
<evidence type="ECO:0000256" key="2">
    <source>
        <dbReference type="ARBA" id="ARBA00022694"/>
    </source>
</evidence>
<evidence type="ECO:0000259" key="3">
    <source>
        <dbReference type="Pfam" id="PF10350"/>
    </source>
</evidence>
<keyword evidence="7" id="KW-1185">Reference proteome</keyword>
<proteinExistence type="inferred from homology"/>
<reference evidence="6" key="1">
    <citation type="submission" date="2021-03" db="EMBL/GenBank/DDBJ databases">
        <authorList>
            <person name="Tagirdzhanova G."/>
        </authorList>
    </citation>
    <scope>NUCLEOTIDE SEQUENCE</scope>
</reference>
<keyword evidence="2" id="KW-0819">tRNA processing</keyword>
<dbReference type="Pfam" id="PF25151">
    <property type="entry name" value="TPR_Trm732_C"/>
    <property type="match status" value="1"/>
</dbReference>
<feature type="domain" description="DUF2428" evidence="3">
    <location>
        <begin position="733"/>
        <end position="969"/>
    </location>
</feature>
<dbReference type="InterPro" id="IPR016024">
    <property type="entry name" value="ARM-type_fold"/>
</dbReference>
<dbReference type="Proteomes" id="UP000664521">
    <property type="component" value="Unassembled WGS sequence"/>
</dbReference>
<dbReference type="InterPro" id="IPR056843">
    <property type="entry name" value="THADA-like_TPR"/>
</dbReference>
<dbReference type="SUPFAM" id="SSF48371">
    <property type="entry name" value="ARM repeat"/>
    <property type="match status" value="2"/>
</dbReference>
<gene>
    <name evidence="6" type="ORF">HETSPECPRED_001650</name>
</gene>
<name>A0A8H3EUJ1_9LECA</name>